<protein>
    <recommendedName>
        <fullName evidence="4">NACHT-NTPase and P-loop NTPases N-terminal domain-containing protein</fullName>
    </recommendedName>
</protein>
<dbReference type="EMBL" id="MU866107">
    <property type="protein sequence ID" value="KAK4179928.1"/>
    <property type="molecule type" value="Genomic_DNA"/>
</dbReference>
<proteinExistence type="predicted"/>
<evidence type="ECO:0000313" key="3">
    <source>
        <dbReference type="Proteomes" id="UP001302321"/>
    </source>
</evidence>
<dbReference type="Proteomes" id="UP001302321">
    <property type="component" value="Unassembled WGS sequence"/>
</dbReference>
<accession>A0AAN6WDB7</accession>
<keyword evidence="1" id="KW-0175">Coiled coil</keyword>
<organism evidence="2 3">
    <name type="scientific">Triangularia setosa</name>
    <dbReference type="NCBI Taxonomy" id="2587417"/>
    <lineage>
        <taxon>Eukaryota</taxon>
        <taxon>Fungi</taxon>
        <taxon>Dikarya</taxon>
        <taxon>Ascomycota</taxon>
        <taxon>Pezizomycotina</taxon>
        <taxon>Sordariomycetes</taxon>
        <taxon>Sordariomycetidae</taxon>
        <taxon>Sordariales</taxon>
        <taxon>Podosporaceae</taxon>
        <taxon>Triangularia</taxon>
    </lineage>
</organism>
<keyword evidence="3" id="KW-1185">Reference proteome</keyword>
<evidence type="ECO:0000313" key="2">
    <source>
        <dbReference type="EMBL" id="KAK4179928.1"/>
    </source>
</evidence>
<evidence type="ECO:0008006" key="4">
    <source>
        <dbReference type="Google" id="ProtNLM"/>
    </source>
</evidence>
<evidence type="ECO:0000256" key="1">
    <source>
        <dbReference type="SAM" id="Coils"/>
    </source>
</evidence>
<dbReference type="AlphaFoldDB" id="A0AAN6WDB7"/>
<name>A0AAN6WDB7_9PEZI</name>
<gene>
    <name evidence="2" type="ORF">QBC36DRAFT_359535</name>
</gene>
<comment type="caution">
    <text evidence="2">The sequence shown here is derived from an EMBL/GenBank/DDBJ whole genome shotgun (WGS) entry which is preliminary data.</text>
</comment>
<reference evidence="2" key="1">
    <citation type="journal article" date="2023" name="Mol. Phylogenet. Evol.">
        <title>Genome-scale phylogeny and comparative genomics of the fungal order Sordariales.</title>
        <authorList>
            <person name="Hensen N."/>
            <person name="Bonometti L."/>
            <person name="Westerberg I."/>
            <person name="Brannstrom I.O."/>
            <person name="Guillou S."/>
            <person name="Cros-Aarteil S."/>
            <person name="Calhoun S."/>
            <person name="Haridas S."/>
            <person name="Kuo A."/>
            <person name="Mondo S."/>
            <person name="Pangilinan J."/>
            <person name="Riley R."/>
            <person name="LaButti K."/>
            <person name="Andreopoulos B."/>
            <person name="Lipzen A."/>
            <person name="Chen C."/>
            <person name="Yan M."/>
            <person name="Daum C."/>
            <person name="Ng V."/>
            <person name="Clum A."/>
            <person name="Steindorff A."/>
            <person name="Ohm R.A."/>
            <person name="Martin F."/>
            <person name="Silar P."/>
            <person name="Natvig D.O."/>
            <person name="Lalanne C."/>
            <person name="Gautier V."/>
            <person name="Ament-Velasquez S.L."/>
            <person name="Kruys A."/>
            <person name="Hutchinson M.I."/>
            <person name="Powell A.J."/>
            <person name="Barry K."/>
            <person name="Miller A.N."/>
            <person name="Grigoriev I.V."/>
            <person name="Debuchy R."/>
            <person name="Gladieux P."/>
            <person name="Hiltunen Thoren M."/>
            <person name="Johannesson H."/>
        </authorList>
    </citation>
    <scope>NUCLEOTIDE SEQUENCE</scope>
    <source>
        <strain evidence="2">CBS 892.96</strain>
    </source>
</reference>
<feature type="coiled-coil region" evidence="1">
    <location>
        <begin position="38"/>
        <end position="93"/>
    </location>
</feature>
<sequence>METIASIAATFQLIEQTITILQQFYQVREAINTAQKTIEDINKQLFSLSNTLKEIECEPDLNRPSILQQLSHIRGIIEELQKVARTMQALQQRRKICRILYTVIKKPRDDARLIDALKRLVDAKTELSIQIEVAHVGITRGVALGIQRIEQVHKGKHRQEFRLERNMVSQDSDQLNGILGFERASMSMQANILDNQSTGNSRQKNLILGGPISLKLLQNMDD</sequence>
<reference evidence="2" key="2">
    <citation type="submission" date="2023-05" db="EMBL/GenBank/DDBJ databases">
        <authorList>
            <consortium name="Lawrence Berkeley National Laboratory"/>
            <person name="Steindorff A."/>
            <person name="Hensen N."/>
            <person name="Bonometti L."/>
            <person name="Westerberg I."/>
            <person name="Brannstrom I.O."/>
            <person name="Guillou S."/>
            <person name="Cros-Aarteil S."/>
            <person name="Calhoun S."/>
            <person name="Haridas S."/>
            <person name="Kuo A."/>
            <person name="Mondo S."/>
            <person name="Pangilinan J."/>
            <person name="Riley R."/>
            <person name="Labutti K."/>
            <person name="Andreopoulos B."/>
            <person name="Lipzen A."/>
            <person name="Chen C."/>
            <person name="Yanf M."/>
            <person name="Daum C."/>
            <person name="Ng V."/>
            <person name="Clum A."/>
            <person name="Ohm R."/>
            <person name="Martin F."/>
            <person name="Silar P."/>
            <person name="Natvig D."/>
            <person name="Lalanne C."/>
            <person name="Gautier V."/>
            <person name="Ament-Velasquez S.L."/>
            <person name="Kruys A."/>
            <person name="Hutchinson M.I."/>
            <person name="Powell A.J."/>
            <person name="Barry K."/>
            <person name="Miller A.N."/>
            <person name="Grigoriev I.V."/>
            <person name="Debuchy R."/>
            <person name="Gladieux P."/>
            <person name="Thoren M.H."/>
            <person name="Johannesson H."/>
        </authorList>
    </citation>
    <scope>NUCLEOTIDE SEQUENCE</scope>
    <source>
        <strain evidence="2">CBS 892.96</strain>
    </source>
</reference>